<dbReference type="GO" id="GO:0046872">
    <property type="term" value="F:metal ion binding"/>
    <property type="evidence" value="ECO:0007669"/>
    <property type="project" value="UniProtKB-KW"/>
</dbReference>
<organism evidence="7 8">
    <name type="scientific">Alteribacillus persepolensis</name>
    <dbReference type="NCBI Taxonomy" id="568899"/>
    <lineage>
        <taxon>Bacteria</taxon>
        <taxon>Bacillati</taxon>
        <taxon>Bacillota</taxon>
        <taxon>Bacilli</taxon>
        <taxon>Bacillales</taxon>
        <taxon>Bacillaceae</taxon>
        <taxon>Alteribacillus</taxon>
    </lineage>
</organism>
<keyword evidence="1" id="KW-0001">2Fe-2S</keyword>
<dbReference type="InterPro" id="IPR006076">
    <property type="entry name" value="FAD-dep_OxRdtase"/>
</dbReference>
<dbReference type="InterPro" id="IPR005805">
    <property type="entry name" value="Rieske_Fe-S_prot_C"/>
</dbReference>
<dbReference type="SUPFAM" id="SSF51905">
    <property type="entry name" value="FAD/NAD(P)-binding domain"/>
    <property type="match status" value="1"/>
</dbReference>
<proteinExistence type="predicted"/>
<evidence type="ECO:0000256" key="5">
    <source>
        <dbReference type="ARBA" id="ARBA00023157"/>
    </source>
</evidence>
<dbReference type="RefSeq" id="WP_091270673.1">
    <property type="nucleotide sequence ID" value="NZ_FNDK01000001.1"/>
</dbReference>
<gene>
    <name evidence="7" type="ORF">SAMN05192534_101390</name>
</gene>
<keyword evidence="5" id="KW-1015">Disulfide bond</keyword>
<dbReference type="EMBL" id="FNDK01000001">
    <property type="protein sequence ID" value="SDH03311.1"/>
    <property type="molecule type" value="Genomic_DNA"/>
</dbReference>
<keyword evidence="2" id="KW-0479">Metal-binding</keyword>
<dbReference type="CDD" id="cd03477">
    <property type="entry name" value="Rieske_YhfW_C"/>
    <property type="match status" value="1"/>
</dbReference>
<dbReference type="GO" id="GO:0016020">
    <property type="term" value="C:membrane"/>
    <property type="evidence" value="ECO:0007669"/>
    <property type="project" value="InterPro"/>
</dbReference>
<dbReference type="Gene3D" id="3.30.9.10">
    <property type="entry name" value="D-Amino Acid Oxidase, subunit A, domain 2"/>
    <property type="match status" value="1"/>
</dbReference>
<dbReference type="GO" id="GO:0051537">
    <property type="term" value="F:2 iron, 2 sulfur cluster binding"/>
    <property type="evidence" value="ECO:0007669"/>
    <property type="project" value="UniProtKB-KW"/>
</dbReference>
<evidence type="ECO:0000313" key="8">
    <source>
        <dbReference type="Proteomes" id="UP000199163"/>
    </source>
</evidence>
<evidence type="ECO:0000256" key="4">
    <source>
        <dbReference type="ARBA" id="ARBA00023014"/>
    </source>
</evidence>
<dbReference type="PRINTS" id="PR00162">
    <property type="entry name" value="RIESKE"/>
</dbReference>
<sequence length="520" mass="58281">MTDKLPQTPQSYWRQTTDLPEFDTLHENIQTDAVIVGGGITGITAAYLLQQQGMNVVLLDAGRLLNGTTGHTTAKITAQHGLIYDEIIQHMGKSKARLYYEANSHAMQFIEQTVRDLNISCGFMKQDAYLYATTEDYAKKLEKEWEAYQTLSIDGQLDDTIPFSVSTHKVLSMPNQAQFHPLQYLADIVQAFQEKGGKIFEHTVAVNVESSGQQAAVLTKNGRRVTGKYVLACTHFPFYEGRGLYSAKMYADRSYILAVKTKEAYPGGMYLSVDEPARSLRSLSLPNENIVLIGGESHKTGQGKDTQTHYEALHTFANKLFQVEDIVYRWSAQDLITLDKLPYVGPVSTKNPRVLIATGYRKWGMTNGTAAAQLLTDIVLHKENPYQELFSPARFYADPSLKKFFIENADVAKHLIKGKVQLPNTSYEDLKRDQGAVVLIDGKRKGAYKDQDGQMHIVDTTCTHVGCEVEWNHGDRTWDCPCHGSRFSYTGEVIEGPAEKPLQKEDFTMLDNATDENSGY</sequence>
<dbReference type="InterPro" id="IPR017941">
    <property type="entry name" value="Rieske_2Fe-2S"/>
</dbReference>
<dbReference type="SUPFAM" id="SSF50022">
    <property type="entry name" value="ISP domain"/>
    <property type="match status" value="1"/>
</dbReference>
<reference evidence="7 8" key="1">
    <citation type="submission" date="2016-10" db="EMBL/GenBank/DDBJ databases">
        <authorList>
            <person name="de Groot N.N."/>
        </authorList>
    </citation>
    <scope>NUCLEOTIDE SEQUENCE [LARGE SCALE GENOMIC DNA]</scope>
    <source>
        <strain evidence="7 8">DSM 21632</strain>
    </source>
</reference>
<evidence type="ECO:0000256" key="1">
    <source>
        <dbReference type="ARBA" id="ARBA00022714"/>
    </source>
</evidence>
<dbReference type="Pfam" id="PF01266">
    <property type="entry name" value="DAO"/>
    <property type="match status" value="1"/>
</dbReference>
<dbReference type="PANTHER" id="PTHR13847">
    <property type="entry name" value="SARCOSINE DEHYDROGENASE-RELATED"/>
    <property type="match status" value="1"/>
</dbReference>
<dbReference type="GO" id="GO:0005737">
    <property type="term" value="C:cytoplasm"/>
    <property type="evidence" value="ECO:0007669"/>
    <property type="project" value="TreeGrafter"/>
</dbReference>
<keyword evidence="4" id="KW-0411">Iron-sulfur</keyword>
<feature type="domain" description="Rieske" evidence="6">
    <location>
        <begin position="422"/>
        <end position="503"/>
    </location>
</feature>
<evidence type="ECO:0000256" key="2">
    <source>
        <dbReference type="ARBA" id="ARBA00022723"/>
    </source>
</evidence>
<protein>
    <submittedName>
        <fullName evidence="7">Glycine/D-amino acid oxidase</fullName>
    </submittedName>
</protein>
<name>A0A1G7Z3G5_9BACI</name>
<dbReference type="PANTHER" id="PTHR13847:SF274">
    <property type="entry name" value="RIESKE 2FE-2S IRON-SULFUR PROTEIN YHFW-RELATED"/>
    <property type="match status" value="1"/>
</dbReference>
<dbReference type="GO" id="GO:0004497">
    <property type="term" value="F:monooxygenase activity"/>
    <property type="evidence" value="ECO:0007669"/>
    <property type="project" value="UniProtKB-ARBA"/>
</dbReference>
<dbReference type="Gene3D" id="2.102.10.10">
    <property type="entry name" value="Rieske [2Fe-2S] iron-sulphur domain"/>
    <property type="match status" value="1"/>
</dbReference>
<dbReference type="Gene3D" id="3.50.50.60">
    <property type="entry name" value="FAD/NAD(P)-binding domain"/>
    <property type="match status" value="1"/>
</dbReference>
<keyword evidence="3" id="KW-0408">Iron</keyword>
<dbReference type="InterPro" id="IPR038010">
    <property type="entry name" value="YhfW_C"/>
</dbReference>
<dbReference type="Pfam" id="PF00355">
    <property type="entry name" value="Rieske"/>
    <property type="match status" value="1"/>
</dbReference>
<accession>A0A1G7Z3G5</accession>
<dbReference type="FunFam" id="2.102.10.10:FF:000014">
    <property type="entry name" value="Oxidoreductase, FAD dependent"/>
    <property type="match status" value="1"/>
</dbReference>
<dbReference type="InterPro" id="IPR036188">
    <property type="entry name" value="FAD/NAD-bd_sf"/>
</dbReference>
<dbReference type="GO" id="GO:0016705">
    <property type="term" value="F:oxidoreductase activity, acting on paired donors, with incorporation or reduction of molecular oxygen"/>
    <property type="evidence" value="ECO:0007669"/>
    <property type="project" value="UniProtKB-ARBA"/>
</dbReference>
<dbReference type="STRING" id="568899.SAMN05192534_101390"/>
<evidence type="ECO:0000313" key="7">
    <source>
        <dbReference type="EMBL" id="SDH03311.1"/>
    </source>
</evidence>
<keyword evidence="8" id="KW-1185">Reference proteome</keyword>
<dbReference type="AlphaFoldDB" id="A0A1G7Z3G5"/>
<dbReference type="InterPro" id="IPR036922">
    <property type="entry name" value="Rieske_2Fe-2S_sf"/>
</dbReference>
<dbReference type="PROSITE" id="PS51296">
    <property type="entry name" value="RIESKE"/>
    <property type="match status" value="1"/>
</dbReference>
<dbReference type="OrthoDB" id="9767869at2"/>
<evidence type="ECO:0000256" key="3">
    <source>
        <dbReference type="ARBA" id="ARBA00023004"/>
    </source>
</evidence>
<dbReference type="Proteomes" id="UP000199163">
    <property type="component" value="Unassembled WGS sequence"/>
</dbReference>
<evidence type="ECO:0000259" key="6">
    <source>
        <dbReference type="PROSITE" id="PS51296"/>
    </source>
</evidence>